<dbReference type="PRINTS" id="PR00385">
    <property type="entry name" value="P450"/>
</dbReference>
<accession>A0A370HQH3</accession>
<dbReference type="Pfam" id="PF00067">
    <property type="entry name" value="p450"/>
    <property type="match status" value="1"/>
</dbReference>
<dbReference type="Gene3D" id="1.10.630.10">
    <property type="entry name" value="Cytochrome P450"/>
    <property type="match status" value="1"/>
</dbReference>
<dbReference type="GO" id="GO:0016705">
    <property type="term" value="F:oxidoreductase activity, acting on paired donors, with incorporation or reduction of molecular oxygen"/>
    <property type="evidence" value="ECO:0007669"/>
    <property type="project" value="InterPro"/>
</dbReference>
<name>A0A370HQH3_9NOCA</name>
<keyword evidence="2" id="KW-0479">Metal-binding</keyword>
<keyword evidence="4" id="KW-1185">Reference proteome</keyword>
<dbReference type="PANTHER" id="PTHR24305">
    <property type="entry name" value="CYTOCHROME P450"/>
    <property type="match status" value="1"/>
</dbReference>
<dbReference type="PANTHER" id="PTHR24305:SF166">
    <property type="entry name" value="CYTOCHROME P450 12A4, MITOCHONDRIAL-RELATED"/>
    <property type="match status" value="1"/>
</dbReference>
<dbReference type="SUPFAM" id="SSF48264">
    <property type="entry name" value="Cytochrome P450"/>
    <property type="match status" value="1"/>
</dbReference>
<reference evidence="3 4" key="1">
    <citation type="submission" date="2018-07" db="EMBL/GenBank/DDBJ databases">
        <title>Genomic Encyclopedia of Type Strains, Phase IV (KMG-IV): sequencing the most valuable type-strain genomes for metagenomic binning, comparative biology and taxonomic classification.</title>
        <authorList>
            <person name="Goeker M."/>
        </authorList>
    </citation>
    <scope>NUCLEOTIDE SEQUENCE [LARGE SCALE GENOMIC DNA]</scope>
    <source>
        <strain evidence="3 4">DSM 44290</strain>
    </source>
</reference>
<dbReference type="Proteomes" id="UP000254869">
    <property type="component" value="Unassembled WGS sequence"/>
</dbReference>
<dbReference type="STRING" id="1210086.GCA_001613105_04514"/>
<gene>
    <name evidence="3" type="ORF">DFR76_115165</name>
</gene>
<proteinExistence type="inferred from homology"/>
<dbReference type="GO" id="GO:0020037">
    <property type="term" value="F:heme binding"/>
    <property type="evidence" value="ECO:0007669"/>
    <property type="project" value="InterPro"/>
</dbReference>
<evidence type="ECO:0000313" key="3">
    <source>
        <dbReference type="EMBL" id="RDI60535.1"/>
    </source>
</evidence>
<dbReference type="InterPro" id="IPR050121">
    <property type="entry name" value="Cytochrome_P450_monoxygenase"/>
</dbReference>
<evidence type="ECO:0000256" key="1">
    <source>
        <dbReference type="ARBA" id="ARBA00010617"/>
    </source>
</evidence>
<evidence type="ECO:0000256" key="2">
    <source>
        <dbReference type="PIRSR" id="PIRSR602401-1"/>
    </source>
</evidence>
<keyword evidence="2" id="KW-0408">Iron</keyword>
<organism evidence="3 4">
    <name type="scientific">Nocardia pseudobrasiliensis</name>
    <dbReference type="NCBI Taxonomy" id="45979"/>
    <lineage>
        <taxon>Bacteria</taxon>
        <taxon>Bacillati</taxon>
        <taxon>Actinomycetota</taxon>
        <taxon>Actinomycetes</taxon>
        <taxon>Mycobacteriales</taxon>
        <taxon>Nocardiaceae</taxon>
        <taxon>Nocardia</taxon>
    </lineage>
</organism>
<comment type="similarity">
    <text evidence="1">Belongs to the cytochrome P450 family.</text>
</comment>
<dbReference type="EMBL" id="QQBC01000015">
    <property type="protein sequence ID" value="RDI60535.1"/>
    <property type="molecule type" value="Genomic_DNA"/>
</dbReference>
<dbReference type="PRINTS" id="PR00463">
    <property type="entry name" value="EP450I"/>
</dbReference>
<sequence length="477" mass="53825">MSIDENRCPVDRGAIEPIAGSGAGKEIPGRTEKLGLAIAVETKRHGPLYVLEKLWREHGDVSQLHIGPKRMILLAHPEHARRVNLEHADNYTKGPSYDQIRKYWVGGNDGLVTSVGAEWRKQRQLLAPHFTRRAVIRDHVPVFSDDIAWFAERWARMARVGASIEMPAEMAMLAGSILLKSLFSTTARDTIAELESAVETLVQYSSGRHTDRFKLPQWLPSASREKYEAARKRVDEFILRLIVDRRAMPTDERPTDLLTHMIAGEDPDIARDAADRRLRDQCVTMFIAGYETTAKALSFVWYLVAKYPEVAANLHAEVDALPEDVEPGDLETAAPYSLAVVKESLRLYPTASIYVRDVVEDDFIDSHVIPAGGVVVLAPYLTHRHPEFWSDPLRFDPERWIGNAEKGRHPFAFHPFAGGPRVCIGKSFAYLESQAILVHLARRFEPVTPYGYEPKLRMHGVLEPGNGMPMFLRERNV</sequence>
<comment type="cofactor">
    <cofactor evidence="2">
        <name>heme</name>
        <dbReference type="ChEBI" id="CHEBI:30413"/>
    </cofactor>
</comment>
<protein>
    <submittedName>
        <fullName evidence="3">Cytochrome P450</fullName>
    </submittedName>
</protein>
<keyword evidence="2" id="KW-0349">Heme</keyword>
<dbReference type="AlphaFoldDB" id="A0A370HQH3"/>
<feature type="binding site" description="axial binding residue" evidence="2">
    <location>
        <position position="423"/>
    </location>
    <ligand>
        <name>heme</name>
        <dbReference type="ChEBI" id="CHEBI:30413"/>
    </ligand>
    <ligandPart>
        <name>Fe</name>
        <dbReference type="ChEBI" id="CHEBI:18248"/>
    </ligandPart>
</feature>
<dbReference type="InterPro" id="IPR001128">
    <property type="entry name" value="Cyt_P450"/>
</dbReference>
<dbReference type="InterPro" id="IPR036396">
    <property type="entry name" value="Cyt_P450_sf"/>
</dbReference>
<dbReference type="GO" id="GO:0004497">
    <property type="term" value="F:monooxygenase activity"/>
    <property type="evidence" value="ECO:0007669"/>
    <property type="project" value="InterPro"/>
</dbReference>
<comment type="caution">
    <text evidence="3">The sequence shown here is derived from an EMBL/GenBank/DDBJ whole genome shotgun (WGS) entry which is preliminary data.</text>
</comment>
<dbReference type="InterPro" id="IPR002401">
    <property type="entry name" value="Cyt_P450_E_grp-I"/>
</dbReference>
<evidence type="ECO:0000313" key="4">
    <source>
        <dbReference type="Proteomes" id="UP000254869"/>
    </source>
</evidence>
<dbReference type="GO" id="GO:0005506">
    <property type="term" value="F:iron ion binding"/>
    <property type="evidence" value="ECO:0007669"/>
    <property type="project" value="InterPro"/>
</dbReference>